<proteinExistence type="inferred from homology"/>
<dbReference type="AlphaFoldDB" id="A0A8J2YXF7"/>
<evidence type="ECO:0000256" key="1">
    <source>
        <dbReference type="ARBA" id="ARBA00005952"/>
    </source>
</evidence>
<evidence type="ECO:0000256" key="4">
    <source>
        <dbReference type="ARBA" id="ARBA00023015"/>
    </source>
</evidence>
<feature type="domain" description="NusB/RsmB/TIM44" evidence="8">
    <location>
        <begin position="27"/>
        <end position="159"/>
    </location>
</feature>
<gene>
    <name evidence="6 9" type="primary">nusB</name>
    <name evidence="9" type="ORF">GCM10011611_38320</name>
</gene>
<keyword evidence="10" id="KW-1185">Reference proteome</keyword>
<accession>A0A8J2YXF7</accession>
<dbReference type="GO" id="GO:0006353">
    <property type="term" value="P:DNA-templated transcription termination"/>
    <property type="evidence" value="ECO:0007669"/>
    <property type="project" value="UniProtKB-UniRule"/>
</dbReference>
<dbReference type="PANTHER" id="PTHR11078:SF3">
    <property type="entry name" value="ANTITERMINATION NUSB DOMAIN-CONTAINING PROTEIN"/>
    <property type="match status" value="1"/>
</dbReference>
<evidence type="ECO:0000313" key="10">
    <source>
        <dbReference type="Proteomes" id="UP000646365"/>
    </source>
</evidence>
<dbReference type="GO" id="GO:0003723">
    <property type="term" value="F:RNA binding"/>
    <property type="evidence" value="ECO:0007669"/>
    <property type="project" value="UniProtKB-UniRule"/>
</dbReference>
<keyword evidence="3 6" id="KW-0694">RNA-binding</keyword>
<evidence type="ECO:0000256" key="5">
    <source>
        <dbReference type="ARBA" id="ARBA00023163"/>
    </source>
</evidence>
<comment type="caution">
    <text evidence="9">The sequence shown here is derived from an EMBL/GenBank/DDBJ whole genome shotgun (WGS) entry which is preliminary data.</text>
</comment>
<comment type="similarity">
    <text evidence="1 6">Belongs to the NusB family.</text>
</comment>
<dbReference type="GO" id="GO:0031564">
    <property type="term" value="P:transcription antitermination"/>
    <property type="evidence" value="ECO:0007669"/>
    <property type="project" value="UniProtKB-KW"/>
</dbReference>
<dbReference type="EMBL" id="BMJQ01000010">
    <property type="protein sequence ID" value="GGF28592.1"/>
    <property type="molecule type" value="Genomic_DNA"/>
</dbReference>
<evidence type="ECO:0000256" key="6">
    <source>
        <dbReference type="HAMAP-Rule" id="MF_00073"/>
    </source>
</evidence>
<dbReference type="Pfam" id="PF01029">
    <property type="entry name" value="NusB"/>
    <property type="match status" value="1"/>
</dbReference>
<dbReference type="Proteomes" id="UP000646365">
    <property type="component" value="Unassembled WGS sequence"/>
</dbReference>
<dbReference type="InterPro" id="IPR035926">
    <property type="entry name" value="NusB-like_sf"/>
</dbReference>
<dbReference type="Gene3D" id="1.10.940.10">
    <property type="entry name" value="NusB-like"/>
    <property type="match status" value="1"/>
</dbReference>
<dbReference type="NCBIfam" id="TIGR01951">
    <property type="entry name" value="nusB"/>
    <property type="match status" value="1"/>
</dbReference>
<keyword evidence="5 6" id="KW-0804">Transcription</keyword>
<sequence>MDEVKKPRAQSSGMKSGGAKGGNKRSAARLGAVQALYQIEMTEASAAAVVVEYVKHRLGQEIDGDKFVPADATLFEELVQGAVRQQAELDGIIQPALSAEWPLDRLEMILRAILRVATFELAHRIDVPVRVVITEYVDIAHAFFTGKEPGLINGVLDRLGRQLRPTEWA</sequence>
<evidence type="ECO:0000256" key="7">
    <source>
        <dbReference type="SAM" id="MobiDB-lite"/>
    </source>
</evidence>
<evidence type="ECO:0000259" key="8">
    <source>
        <dbReference type="Pfam" id="PF01029"/>
    </source>
</evidence>
<dbReference type="PANTHER" id="PTHR11078">
    <property type="entry name" value="N UTILIZATION SUBSTANCE PROTEIN B-RELATED"/>
    <property type="match status" value="1"/>
</dbReference>
<dbReference type="InterPro" id="IPR006027">
    <property type="entry name" value="NusB_RsmB_TIM44"/>
</dbReference>
<reference evidence="9" key="2">
    <citation type="submission" date="2020-09" db="EMBL/GenBank/DDBJ databases">
        <authorList>
            <person name="Sun Q."/>
            <person name="Zhou Y."/>
        </authorList>
    </citation>
    <scope>NUCLEOTIDE SEQUENCE</scope>
    <source>
        <strain evidence="9">CGMCC 1.15725</strain>
    </source>
</reference>
<reference evidence="9" key="1">
    <citation type="journal article" date="2014" name="Int. J. Syst. Evol. Microbiol.">
        <title>Complete genome sequence of Corynebacterium casei LMG S-19264T (=DSM 44701T), isolated from a smear-ripened cheese.</title>
        <authorList>
            <consortium name="US DOE Joint Genome Institute (JGI-PGF)"/>
            <person name="Walter F."/>
            <person name="Albersmeier A."/>
            <person name="Kalinowski J."/>
            <person name="Ruckert C."/>
        </authorList>
    </citation>
    <scope>NUCLEOTIDE SEQUENCE</scope>
    <source>
        <strain evidence="9">CGMCC 1.15725</strain>
    </source>
</reference>
<dbReference type="RefSeq" id="WP_229743820.1">
    <property type="nucleotide sequence ID" value="NZ_BMJQ01000010.1"/>
</dbReference>
<dbReference type="GO" id="GO:0005829">
    <property type="term" value="C:cytosol"/>
    <property type="evidence" value="ECO:0007669"/>
    <property type="project" value="TreeGrafter"/>
</dbReference>
<protein>
    <recommendedName>
        <fullName evidence="6">Transcription antitermination protein NusB</fullName>
    </recommendedName>
    <alternativeName>
        <fullName evidence="6">Antitermination factor NusB</fullName>
    </alternativeName>
</protein>
<feature type="region of interest" description="Disordered" evidence="7">
    <location>
        <begin position="1"/>
        <end position="25"/>
    </location>
</feature>
<keyword evidence="2 6" id="KW-0889">Transcription antitermination</keyword>
<keyword evidence="4 6" id="KW-0805">Transcription regulation</keyword>
<dbReference type="HAMAP" id="MF_00073">
    <property type="entry name" value="NusB"/>
    <property type="match status" value="1"/>
</dbReference>
<organism evidence="9 10">
    <name type="scientific">Aliidongia dinghuensis</name>
    <dbReference type="NCBI Taxonomy" id="1867774"/>
    <lineage>
        <taxon>Bacteria</taxon>
        <taxon>Pseudomonadati</taxon>
        <taxon>Pseudomonadota</taxon>
        <taxon>Alphaproteobacteria</taxon>
        <taxon>Rhodospirillales</taxon>
        <taxon>Dongiaceae</taxon>
        <taxon>Aliidongia</taxon>
    </lineage>
</organism>
<dbReference type="SUPFAM" id="SSF48013">
    <property type="entry name" value="NusB-like"/>
    <property type="match status" value="1"/>
</dbReference>
<evidence type="ECO:0000313" key="9">
    <source>
        <dbReference type="EMBL" id="GGF28592.1"/>
    </source>
</evidence>
<evidence type="ECO:0000256" key="2">
    <source>
        <dbReference type="ARBA" id="ARBA00022814"/>
    </source>
</evidence>
<name>A0A8J2YXF7_9PROT</name>
<comment type="function">
    <text evidence="6">Involved in transcription antitermination. Required for transcription of ribosomal RNA (rRNA) genes. Binds specifically to the boxA antiterminator sequence of the ribosomal RNA (rrn) operons.</text>
</comment>
<dbReference type="InterPro" id="IPR011605">
    <property type="entry name" value="NusB_fam"/>
</dbReference>
<evidence type="ECO:0000256" key="3">
    <source>
        <dbReference type="ARBA" id="ARBA00022884"/>
    </source>
</evidence>